<reference evidence="1" key="1">
    <citation type="journal article" date="2019" name="bioRxiv">
        <title>The Genome of the Zebra Mussel, Dreissena polymorpha: A Resource for Invasive Species Research.</title>
        <authorList>
            <person name="McCartney M.A."/>
            <person name="Auch B."/>
            <person name="Kono T."/>
            <person name="Mallez S."/>
            <person name="Zhang Y."/>
            <person name="Obille A."/>
            <person name="Becker A."/>
            <person name="Abrahante J.E."/>
            <person name="Garbe J."/>
            <person name="Badalamenti J.P."/>
            <person name="Herman A."/>
            <person name="Mangelson H."/>
            <person name="Liachko I."/>
            <person name="Sullivan S."/>
            <person name="Sone E.D."/>
            <person name="Koren S."/>
            <person name="Silverstein K.A.T."/>
            <person name="Beckman K.B."/>
            <person name="Gohl D.M."/>
        </authorList>
    </citation>
    <scope>NUCLEOTIDE SEQUENCE</scope>
    <source>
        <strain evidence="1">Duluth1</strain>
        <tissue evidence="1">Whole animal</tissue>
    </source>
</reference>
<dbReference type="AlphaFoldDB" id="A0A9D4L9Y6"/>
<protein>
    <submittedName>
        <fullName evidence="1">Uncharacterized protein</fullName>
    </submittedName>
</protein>
<proteinExistence type="predicted"/>
<accession>A0A9D4L9Y6</accession>
<evidence type="ECO:0000313" key="1">
    <source>
        <dbReference type="EMBL" id="KAH3854301.1"/>
    </source>
</evidence>
<comment type="caution">
    <text evidence="1">The sequence shown here is derived from an EMBL/GenBank/DDBJ whole genome shotgun (WGS) entry which is preliminary data.</text>
</comment>
<dbReference type="EMBL" id="JAIWYP010000003">
    <property type="protein sequence ID" value="KAH3854301.1"/>
    <property type="molecule type" value="Genomic_DNA"/>
</dbReference>
<evidence type="ECO:0000313" key="2">
    <source>
        <dbReference type="Proteomes" id="UP000828390"/>
    </source>
</evidence>
<reference evidence="1" key="2">
    <citation type="submission" date="2020-11" db="EMBL/GenBank/DDBJ databases">
        <authorList>
            <person name="McCartney M.A."/>
            <person name="Auch B."/>
            <person name="Kono T."/>
            <person name="Mallez S."/>
            <person name="Becker A."/>
            <person name="Gohl D.M."/>
            <person name="Silverstein K.A.T."/>
            <person name="Koren S."/>
            <person name="Bechman K.B."/>
            <person name="Herman A."/>
            <person name="Abrahante J.E."/>
            <person name="Garbe J."/>
        </authorList>
    </citation>
    <scope>NUCLEOTIDE SEQUENCE</scope>
    <source>
        <strain evidence="1">Duluth1</strain>
        <tissue evidence="1">Whole animal</tissue>
    </source>
</reference>
<sequence>MVDAMIMMDHTWFQYKRGSKRAISTPTRKTPKHEHKRIKLDEKTRHNKWSIKEKSFLKEYSQNLRKDGESENSFWNNCAIAMNNMFGEKKGKSYIMILKQ</sequence>
<name>A0A9D4L9Y6_DREPO</name>
<keyword evidence="2" id="KW-1185">Reference proteome</keyword>
<gene>
    <name evidence="1" type="ORF">DPMN_096838</name>
</gene>
<dbReference type="Proteomes" id="UP000828390">
    <property type="component" value="Unassembled WGS sequence"/>
</dbReference>
<organism evidence="1 2">
    <name type="scientific">Dreissena polymorpha</name>
    <name type="common">Zebra mussel</name>
    <name type="synonym">Mytilus polymorpha</name>
    <dbReference type="NCBI Taxonomy" id="45954"/>
    <lineage>
        <taxon>Eukaryota</taxon>
        <taxon>Metazoa</taxon>
        <taxon>Spiralia</taxon>
        <taxon>Lophotrochozoa</taxon>
        <taxon>Mollusca</taxon>
        <taxon>Bivalvia</taxon>
        <taxon>Autobranchia</taxon>
        <taxon>Heteroconchia</taxon>
        <taxon>Euheterodonta</taxon>
        <taxon>Imparidentia</taxon>
        <taxon>Neoheterodontei</taxon>
        <taxon>Myida</taxon>
        <taxon>Dreissenoidea</taxon>
        <taxon>Dreissenidae</taxon>
        <taxon>Dreissena</taxon>
    </lineage>
</organism>